<evidence type="ECO:0000256" key="7">
    <source>
        <dbReference type="ARBA" id="ARBA00023128"/>
    </source>
</evidence>
<reference evidence="12" key="1">
    <citation type="journal article" date="2020" name="Stud. Mycol.">
        <title>101 Dothideomycetes genomes: a test case for predicting lifestyles and emergence of pathogens.</title>
        <authorList>
            <person name="Haridas S."/>
            <person name="Albert R."/>
            <person name="Binder M."/>
            <person name="Bloem J."/>
            <person name="Labutti K."/>
            <person name="Salamov A."/>
            <person name="Andreopoulos B."/>
            <person name="Baker S."/>
            <person name="Barry K."/>
            <person name="Bills G."/>
            <person name="Bluhm B."/>
            <person name="Cannon C."/>
            <person name="Castanera R."/>
            <person name="Culley D."/>
            <person name="Daum C."/>
            <person name="Ezra D."/>
            <person name="Gonzalez J."/>
            <person name="Henrissat B."/>
            <person name="Kuo A."/>
            <person name="Liang C."/>
            <person name="Lipzen A."/>
            <person name="Lutzoni F."/>
            <person name="Magnuson J."/>
            <person name="Mondo S."/>
            <person name="Nolan M."/>
            <person name="Ohm R."/>
            <person name="Pangilinan J."/>
            <person name="Park H.-J."/>
            <person name="Ramirez L."/>
            <person name="Alfaro M."/>
            <person name="Sun H."/>
            <person name="Tritt A."/>
            <person name="Yoshinaga Y."/>
            <person name="Zwiers L.-H."/>
            <person name="Turgeon B."/>
            <person name="Goodwin S."/>
            <person name="Spatafora J."/>
            <person name="Crous P."/>
            <person name="Grigoriev I."/>
        </authorList>
    </citation>
    <scope>NUCLEOTIDE SEQUENCE</scope>
    <source>
        <strain evidence="12">CBS 207.26</strain>
    </source>
</reference>
<dbReference type="InterPro" id="IPR057495">
    <property type="entry name" value="AAA_lid_BCS1"/>
</dbReference>
<dbReference type="EMBL" id="ML994727">
    <property type="protein sequence ID" value="KAF2175648.1"/>
    <property type="molecule type" value="Genomic_DNA"/>
</dbReference>
<protein>
    <recommendedName>
        <fullName evidence="11">BCS1 N-terminal domain-containing protein</fullName>
    </recommendedName>
</protein>
<accession>A0A6A6DAY1</accession>
<keyword evidence="4" id="KW-0378">Hydrolase</keyword>
<keyword evidence="8" id="KW-0472">Membrane</keyword>
<dbReference type="PANTHER" id="PTHR23070">
    <property type="entry name" value="BCS1 AAA-TYPE ATPASE"/>
    <property type="match status" value="1"/>
</dbReference>
<evidence type="ECO:0000256" key="8">
    <source>
        <dbReference type="ARBA" id="ARBA00023136"/>
    </source>
</evidence>
<evidence type="ECO:0000256" key="4">
    <source>
        <dbReference type="ARBA" id="ARBA00022801"/>
    </source>
</evidence>
<sequence>MPLLDFFFPSLAPATSSAWPLLTSVLSIYGRLLCICGLLLLFGKYASEYLEKFLETYFSSKIKIPYTNKAYDMLIFWVCFQPFARSARTSLTKIDLKSSVEPRSHAKKKSLHYLPCNSRLYFWHKHRLFVFNRQRSLGKFSNTREEACISYFRRNPAVLRELLNECRRYYLEDRWKASKLISKKEMSTIIINRKLKEMLLCDITKFLDSKTRTYLCLSIAGHFNLDVYVLTISSLNDYSLKSLFTELPQHCIILLKDVNATANVSQNGPTNRKVSLLALLNVLDGLASSEGRLLIMTTNHIKRLDPALIRPSRVDMKKTNVHDNESERILYQPGEEGVVEDYELLHLRQEFIAKVPKLEFSPAKILSFLLANKHSPHHAIANIAAWIEKLKEERTKLTRITS</sequence>
<evidence type="ECO:0000256" key="1">
    <source>
        <dbReference type="ARBA" id="ARBA00004325"/>
    </source>
</evidence>
<comment type="similarity">
    <text evidence="10">Belongs to the AAA ATPase family.</text>
</comment>
<comment type="catalytic activity">
    <reaction evidence="9">
        <text>ATP + H2O = ADP + phosphate + H(+)</text>
        <dbReference type="Rhea" id="RHEA:13065"/>
        <dbReference type="ChEBI" id="CHEBI:15377"/>
        <dbReference type="ChEBI" id="CHEBI:15378"/>
        <dbReference type="ChEBI" id="CHEBI:30616"/>
        <dbReference type="ChEBI" id="CHEBI:43474"/>
        <dbReference type="ChEBI" id="CHEBI:456216"/>
    </reaction>
    <physiologicalReaction direction="left-to-right" evidence="9">
        <dbReference type="Rhea" id="RHEA:13066"/>
    </physiologicalReaction>
</comment>
<evidence type="ECO:0000256" key="5">
    <source>
        <dbReference type="ARBA" id="ARBA00022840"/>
    </source>
</evidence>
<dbReference type="OrthoDB" id="10251412at2759"/>
<evidence type="ECO:0000256" key="9">
    <source>
        <dbReference type="ARBA" id="ARBA00048778"/>
    </source>
</evidence>
<keyword evidence="3 10" id="KW-0547">Nucleotide-binding</keyword>
<evidence type="ECO:0000256" key="2">
    <source>
        <dbReference type="ARBA" id="ARBA00022692"/>
    </source>
</evidence>
<evidence type="ECO:0000313" key="13">
    <source>
        <dbReference type="Proteomes" id="UP000800200"/>
    </source>
</evidence>
<dbReference type="Gene3D" id="3.40.50.300">
    <property type="entry name" value="P-loop containing nucleotide triphosphate hydrolases"/>
    <property type="match status" value="1"/>
</dbReference>
<evidence type="ECO:0000256" key="10">
    <source>
        <dbReference type="RuleBase" id="RU003651"/>
    </source>
</evidence>
<dbReference type="Proteomes" id="UP000800200">
    <property type="component" value="Unassembled WGS sequence"/>
</dbReference>
<keyword evidence="13" id="KW-1185">Reference proteome</keyword>
<proteinExistence type="inferred from homology"/>
<keyword evidence="6" id="KW-1133">Transmembrane helix</keyword>
<dbReference type="Pfam" id="PF08740">
    <property type="entry name" value="BCS1_N"/>
    <property type="match status" value="1"/>
</dbReference>
<evidence type="ECO:0000256" key="6">
    <source>
        <dbReference type="ARBA" id="ARBA00022989"/>
    </source>
</evidence>
<dbReference type="InterPro" id="IPR014851">
    <property type="entry name" value="BCS1_N"/>
</dbReference>
<dbReference type="PROSITE" id="PS00674">
    <property type="entry name" value="AAA"/>
    <property type="match status" value="1"/>
</dbReference>
<name>A0A6A6DAY1_9PEZI</name>
<keyword evidence="5 10" id="KW-0067">ATP-binding</keyword>
<dbReference type="Pfam" id="PF00004">
    <property type="entry name" value="AAA"/>
    <property type="match status" value="1"/>
</dbReference>
<evidence type="ECO:0000313" key="12">
    <source>
        <dbReference type="EMBL" id="KAF2175648.1"/>
    </source>
</evidence>
<dbReference type="AlphaFoldDB" id="A0A6A6DAY1"/>
<feature type="domain" description="BCS1 N-terminal" evidence="11">
    <location>
        <begin position="34"/>
        <end position="189"/>
    </location>
</feature>
<keyword evidence="2" id="KW-0812">Transmembrane</keyword>
<dbReference type="GO" id="GO:0005524">
    <property type="term" value="F:ATP binding"/>
    <property type="evidence" value="ECO:0007669"/>
    <property type="project" value="UniProtKB-KW"/>
</dbReference>
<dbReference type="GO" id="GO:0031966">
    <property type="term" value="C:mitochondrial membrane"/>
    <property type="evidence" value="ECO:0007669"/>
    <property type="project" value="UniProtKB-SubCell"/>
</dbReference>
<gene>
    <name evidence="12" type="ORF">K469DRAFT_723860</name>
</gene>
<comment type="subcellular location">
    <subcellularLocation>
        <location evidence="1">Mitochondrion membrane</location>
    </subcellularLocation>
</comment>
<organism evidence="12 13">
    <name type="scientific">Zopfia rhizophila CBS 207.26</name>
    <dbReference type="NCBI Taxonomy" id="1314779"/>
    <lineage>
        <taxon>Eukaryota</taxon>
        <taxon>Fungi</taxon>
        <taxon>Dikarya</taxon>
        <taxon>Ascomycota</taxon>
        <taxon>Pezizomycotina</taxon>
        <taxon>Dothideomycetes</taxon>
        <taxon>Dothideomycetes incertae sedis</taxon>
        <taxon>Zopfiaceae</taxon>
        <taxon>Zopfia</taxon>
    </lineage>
</organism>
<dbReference type="InterPro" id="IPR050747">
    <property type="entry name" value="Mitochondrial_chaperone_BCS1"/>
</dbReference>
<evidence type="ECO:0000259" key="11">
    <source>
        <dbReference type="SMART" id="SM01024"/>
    </source>
</evidence>
<keyword evidence="7" id="KW-0496">Mitochondrion</keyword>
<dbReference type="SUPFAM" id="SSF52540">
    <property type="entry name" value="P-loop containing nucleoside triphosphate hydrolases"/>
    <property type="match status" value="1"/>
</dbReference>
<evidence type="ECO:0000256" key="3">
    <source>
        <dbReference type="ARBA" id="ARBA00022741"/>
    </source>
</evidence>
<dbReference type="InterPro" id="IPR003959">
    <property type="entry name" value="ATPase_AAA_core"/>
</dbReference>
<dbReference type="GO" id="GO:0016887">
    <property type="term" value="F:ATP hydrolysis activity"/>
    <property type="evidence" value="ECO:0007669"/>
    <property type="project" value="InterPro"/>
</dbReference>
<dbReference type="InterPro" id="IPR003960">
    <property type="entry name" value="ATPase_AAA_CS"/>
</dbReference>
<dbReference type="SMART" id="SM01024">
    <property type="entry name" value="BCS1_N"/>
    <property type="match status" value="1"/>
</dbReference>
<dbReference type="Pfam" id="PF25426">
    <property type="entry name" value="AAA_lid_BCS1"/>
    <property type="match status" value="1"/>
</dbReference>
<dbReference type="InterPro" id="IPR027417">
    <property type="entry name" value="P-loop_NTPase"/>
</dbReference>